<organism evidence="1 2">
    <name type="scientific">Durusdinium trenchii</name>
    <dbReference type="NCBI Taxonomy" id="1381693"/>
    <lineage>
        <taxon>Eukaryota</taxon>
        <taxon>Sar</taxon>
        <taxon>Alveolata</taxon>
        <taxon>Dinophyceae</taxon>
        <taxon>Suessiales</taxon>
        <taxon>Symbiodiniaceae</taxon>
        <taxon>Durusdinium</taxon>
    </lineage>
</organism>
<gene>
    <name evidence="1" type="ORF">CCMP2556_LOCUS28555</name>
</gene>
<keyword evidence="2" id="KW-1185">Reference proteome</keyword>
<dbReference type="EMBL" id="CAXAMN010021321">
    <property type="protein sequence ID" value="CAK9057946.1"/>
    <property type="molecule type" value="Genomic_DNA"/>
</dbReference>
<name>A0ABP0N2F9_9DINO</name>
<sequence length="507" mass="57132">MGKGNPPFRLWSHGRALRHRGLCKAEGRCHKCWWAQHGPKWKRKFPWLRFGQGVAEDVDFGFGCSVCVFDHLVSNGAILGNAKRRPVATPCRTRCVDTLDHFSLFSVRRRLKADTLKRHHDSQKHQEAQRFLPGHITEDDLTAAPSLQDFASALRNMRNGQSMRNGSAPSDTTSLLHWCISESLLQFWRSKLSEATTLCLVRDERKGKMLIRFRGCSASLELCCGTLGCQRMTGGSAEDIVTATAKALRIFCTEMYHPPRMGRRLSQQGGFNRMLFNHMRSIVHILTTDSHPAELLASNIMKGDRQSADEQHNRDPFLPNVVLVGRDAAHASTRLEVFAETIRNKDSPVQKIFNSNIFSRWFEEAVLHHGGAPQATSLSAAKHRFASYAKPLGRITLHLETFFRLLHRIASMRDDADWARKWLANISCHKLLLLALAADGADSLMQLCRFLDAENTDPAALNQEIGHFLDELHALFRLGKAWEVEGYSKHVLHVLESGSLYSLIGGQ</sequence>
<reference evidence="1 2" key="1">
    <citation type="submission" date="2024-02" db="EMBL/GenBank/DDBJ databases">
        <authorList>
            <person name="Chen Y."/>
            <person name="Shah S."/>
            <person name="Dougan E. K."/>
            <person name="Thang M."/>
            <person name="Chan C."/>
        </authorList>
    </citation>
    <scope>NUCLEOTIDE SEQUENCE [LARGE SCALE GENOMIC DNA]</scope>
</reference>
<comment type="caution">
    <text evidence="1">The sequence shown here is derived from an EMBL/GenBank/DDBJ whole genome shotgun (WGS) entry which is preliminary data.</text>
</comment>
<protein>
    <submittedName>
        <fullName evidence="1">Uncharacterized protein</fullName>
    </submittedName>
</protein>
<evidence type="ECO:0000313" key="1">
    <source>
        <dbReference type="EMBL" id="CAK9057946.1"/>
    </source>
</evidence>
<feature type="non-terminal residue" evidence="1">
    <location>
        <position position="507"/>
    </location>
</feature>
<evidence type="ECO:0000313" key="2">
    <source>
        <dbReference type="Proteomes" id="UP001642484"/>
    </source>
</evidence>
<proteinExistence type="predicted"/>
<accession>A0ABP0N2F9</accession>
<dbReference type="Proteomes" id="UP001642484">
    <property type="component" value="Unassembled WGS sequence"/>
</dbReference>